<accession>A0AAV2WQB5</accession>
<dbReference type="CDD" id="cd05374">
    <property type="entry name" value="17beta-HSD-like_SDR_c"/>
    <property type="match status" value="1"/>
</dbReference>
<gene>
    <name evidence="4" type="ORF">BN1047_04420</name>
</gene>
<dbReference type="PANTHER" id="PTHR43976:SF16">
    <property type="entry name" value="SHORT-CHAIN DEHYDROGENASE_REDUCTASE FAMILY PROTEIN"/>
    <property type="match status" value="1"/>
</dbReference>
<dbReference type="RefSeq" id="WP_030137287.1">
    <property type="nucleotide sequence ID" value="NZ_LK021341.1"/>
</dbReference>
<evidence type="ECO:0000313" key="5">
    <source>
        <dbReference type="Proteomes" id="UP000028864"/>
    </source>
</evidence>
<comment type="similarity">
    <text evidence="1 3">Belongs to the short-chain dehydrogenases/reductases (SDR) family.</text>
</comment>
<dbReference type="PANTHER" id="PTHR43976">
    <property type="entry name" value="SHORT CHAIN DEHYDROGENASE"/>
    <property type="match status" value="1"/>
</dbReference>
<keyword evidence="2" id="KW-0560">Oxidoreductase</keyword>
<name>A0AAV2WQB5_MYCNE</name>
<dbReference type="PRINTS" id="PR00081">
    <property type="entry name" value="GDHRDH"/>
</dbReference>
<dbReference type="PROSITE" id="PS00061">
    <property type="entry name" value="ADH_SHORT"/>
    <property type="match status" value="1"/>
</dbReference>
<dbReference type="GO" id="GO:0016491">
    <property type="term" value="F:oxidoreductase activity"/>
    <property type="evidence" value="ECO:0007669"/>
    <property type="project" value="UniProtKB-KW"/>
</dbReference>
<organism evidence="4 5">
    <name type="scientific">Mycolicibacterium neoaurum</name>
    <name type="common">Mycobacterium neoaurum</name>
    <dbReference type="NCBI Taxonomy" id="1795"/>
    <lineage>
        <taxon>Bacteria</taxon>
        <taxon>Bacillati</taxon>
        <taxon>Actinomycetota</taxon>
        <taxon>Actinomycetes</taxon>
        <taxon>Mycobacteriales</taxon>
        <taxon>Mycobacteriaceae</taxon>
        <taxon>Mycolicibacterium</taxon>
    </lineage>
</organism>
<dbReference type="InterPro" id="IPR002347">
    <property type="entry name" value="SDR_fam"/>
</dbReference>
<reference evidence="4" key="1">
    <citation type="submission" date="2014-05" db="EMBL/GenBank/DDBJ databases">
        <authorList>
            <person name="Urmite Genomes"/>
        </authorList>
    </citation>
    <scope>NUCLEOTIDE SEQUENCE</scope>
    <source>
        <strain evidence="4">DSM 44074</strain>
    </source>
</reference>
<evidence type="ECO:0000256" key="3">
    <source>
        <dbReference type="RuleBase" id="RU000363"/>
    </source>
</evidence>
<dbReference type="SUPFAM" id="SSF51735">
    <property type="entry name" value="NAD(P)-binding Rossmann-fold domains"/>
    <property type="match status" value="1"/>
</dbReference>
<dbReference type="EMBL" id="LK021341">
    <property type="protein sequence ID" value="CDQ46511.1"/>
    <property type="molecule type" value="Genomic_DNA"/>
</dbReference>
<evidence type="ECO:0000313" key="4">
    <source>
        <dbReference type="EMBL" id="CDQ46511.1"/>
    </source>
</evidence>
<evidence type="ECO:0000256" key="2">
    <source>
        <dbReference type="ARBA" id="ARBA00023002"/>
    </source>
</evidence>
<dbReference type="InterPro" id="IPR020904">
    <property type="entry name" value="Sc_DH/Rdtase_CS"/>
</dbReference>
<evidence type="ECO:0000256" key="1">
    <source>
        <dbReference type="ARBA" id="ARBA00006484"/>
    </source>
</evidence>
<dbReference type="InterPro" id="IPR036291">
    <property type="entry name" value="NAD(P)-bd_dom_sf"/>
</dbReference>
<sequence length="279" mass="30042">MSRRWFITGGTPGNFGMAFAEAALEAGDRVTITSRRPQELSDWADQYGDRVLVVPLELTDAAQVQRAVQAAEERFGGIDVLVNNAGRGWYGSIEGMDESALRAMFELNFFAVLSVTRAVLPGMRARGNGWIINVSSVAGLVSAVGFGYYSATKFAIEAVTDALRAEVAGQGISVLAVEPGAFRTNAYAGFANEPVAEPISEYHDMLQQVRATFVEMDGVQPGDPHRGARVVIAAMAQDPPPRRLVLGNGGYEAVIDALEQTLAELRRNETLSRSADFPD</sequence>
<dbReference type="InterPro" id="IPR051911">
    <property type="entry name" value="SDR_oxidoreductase"/>
</dbReference>
<dbReference type="Gene3D" id="3.40.50.720">
    <property type="entry name" value="NAD(P)-binding Rossmann-like Domain"/>
    <property type="match status" value="1"/>
</dbReference>
<dbReference type="AlphaFoldDB" id="A0AAV2WQB5"/>
<dbReference type="Proteomes" id="UP000028864">
    <property type="component" value="Unassembled WGS sequence"/>
</dbReference>
<reference evidence="4" key="2">
    <citation type="submission" date="2015-09" db="EMBL/GenBank/DDBJ databases">
        <title>Draft genome sequence of Mycobacterium neoaurum DSM 44074.</title>
        <authorList>
            <person name="Croce O."/>
            <person name="Robert C."/>
            <person name="Raoult D."/>
            <person name="Drancourt M."/>
        </authorList>
    </citation>
    <scope>NUCLEOTIDE SEQUENCE</scope>
    <source>
        <strain evidence="4">DSM 44074</strain>
    </source>
</reference>
<dbReference type="Pfam" id="PF00106">
    <property type="entry name" value="adh_short"/>
    <property type="match status" value="1"/>
</dbReference>
<proteinExistence type="inferred from homology"/>
<dbReference type="PRINTS" id="PR00080">
    <property type="entry name" value="SDRFAMILY"/>
</dbReference>
<protein>
    <submittedName>
        <fullName evidence="4">Short-chain dehydrogenase/reductase SDR</fullName>
    </submittedName>
</protein>